<reference evidence="2" key="1">
    <citation type="submission" date="2024-07" db="EMBL/GenBank/DDBJ databases">
        <title>Two chromosome-level genome assemblies of Korean endemic species Abeliophyllum distichum and Forsythia ovata (Oleaceae).</title>
        <authorList>
            <person name="Jang H."/>
        </authorList>
    </citation>
    <scope>NUCLEOTIDE SEQUENCE [LARGE SCALE GENOMIC DNA]</scope>
</reference>
<proteinExistence type="predicted"/>
<evidence type="ECO:0000313" key="2">
    <source>
        <dbReference type="Proteomes" id="UP001604336"/>
    </source>
</evidence>
<name>A0ABD1Q8U1_9LAMI</name>
<dbReference type="AlphaFoldDB" id="A0ABD1Q8U1"/>
<evidence type="ECO:0000313" key="1">
    <source>
        <dbReference type="EMBL" id="KAL2471131.1"/>
    </source>
</evidence>
<protein>
    <submittedName>
        <fullName evidence="1">Uncharacterized protein</fullName>
    </submittedName>
</protein>
<keyword evidence="2" id="KW-1185">Reference proteome</keyword>
<sequence>MGEINLVDQISRRDRNHQIRQSNCRFGARSGVAGDLPSPWWRPVDLHSWRLHRSLCSCHVTGVGRANIGSTRLVRRCKDQALICCAPSSAPDLRVRSARSTRPDPRAAVVSSPVDFLCFEPRW</sequence>
<comment type="caution">
    <text evidence="1">The sequence shown here is derived from an EMBL/GenBank/DDBJ whole genome shotgun (WGS) entry which is preliminary data.</text>
</comment>
<dbReference type="EMBL" id="JBFOLK010000012">
    <property type="protein sequence ID" value="KAL2471131.1"/>
    <property type="molecule type" value="Genomic_DNA"/>
</dbReference>
<gene>
    <name evidence="1" type="ORF">Adt_39267</name>
</gene>
<accession>A0ABD1Q8U1</accession>
<dbReference type="Proteomes" id="UP001604336">
    <property type="component" value="Unassembled WGS sequence"/>
</dbReference>
<organism evidence="1 2">
    <name type="scientific">Abeliophyllum distichum</name>
    <dbReference type="NCBI Taxonomy" id="126358"/>
    <lineage>
        <taxon>Eukaryota</taxon>
        <taxon>Viridiplantae</taxon>
        <taxon>Streptophyta</taxon>
        <taxon>Embryophyta</taxon>
        <taxon>Tracheophyta</taxon>
        <taxon>Spermatophyta</taxon>
        <taxon>Magnoliopsida</taxon>
        <taxon>eudicotyledons</taxon>
        <taxon>Gunneridae</taxon>
        <taxon>Pentapetalae</taxon>
        <taxon>asterids</taxon>
        <taxon>lamiids</taxon>
        <taxon>Lamiales</taxon>
        <taxon>Oleaceae</taxon>
        <taxon>Forsythieae</taxon>
        <taxon>Abeliophyllum</taxon>
    </lineage>
</organism>